<dbReference type="PANTHER" id="PTHR20661:SF0">
    <property type="entry name" value="PHOSPHATIDYLINOSITOL-GLYCAN BIOSYNTHESIS CLASS W PROTEIN"/>
    <property type="match status" value="1"/>
</dbReference>
<feature type="transmembrane region" description="Helical" evidence="5">
    <location>
        <begin position="482"/>
        <end position="501"/>
    </location>
</feature>
<dbReference type="GO" id="GO:0008374">
    <property type="term" value="F:O-acyltransferase activity"/>
    <property type="evidence" value="ECO:0007669"/>
    <property type="project" value="UniProtKB-ARBA"/>
</dbReference>
<reference evidence="6 7" key="1">
    <citation type="journal article" date="2024" name="bioRxiv">
        <title>A reference genome for Trichogramma kaykai: A tiny desert-dwelling parasitoid wasp with competing sex-ratio distorters.</title>
        <authorList>
            <person name="Culotta J."/>
            <person name="Lindsey A.R."/>
        </authorList>
    </citation>
    <scope>NUCLEOTIDE SEQUENCE [LARGE SCALE GENOMIC DNA]</scope>
    <source>
        <strain evidence="6 7">KSX58</strain>
    </source>
</reference>
<keyword evidence="5" id="KW-0337">GPI-anchor biosynthesis</keyword>
<feature type="transmembrane region" description="Helical" evidence="5">
    <location>
        <begin position="60"/>
        <end position="78"/>
    </location>
</feature>
<evidence type="ECO:0000256" key="5">
    <source>
        <dbReference type="RuleBase" id="RU280819"/>
    </source>
</evidence>
<dbReference type="Pfam" id="PF06423">
    <property type="entry name" value="GWT1"/>
    <property type="match status" value="1"/>
</dbReference>
<dbReference type="GO" id="GO:0005789">
    <property type="term" value="C:endoplasmic reticulum membrane"/>
    <property type="evidence" value="ECO:0007669"/>
    <property type="project" value="UniProtKB-SubCell"/>
</dbReference>
<sequence>MAEVDYHTYRKYMEDSVSNHNGSSAGDVLFTILPSICSILLTLTFITLFGKQLSFQARIVVEFCVTIVPCVLCCTVLHDKAMAISQIFLILSAANIISILAKKPKYSYNAANSIPTSNESKSGKSDKISFITNFRALVMVMTSICVLAVDFSCFPTEFMKTETYGYSLMDAGVGLFIVANALTSPEARNIQYSLSQGVPKYLKDCVPLLGLGAARFFAVEFLGYQKHVSEYGVHWNFFLTLACVRLFTGILAHNLIYKYSLLTGLWILGMHEYALSTQGLKEWVMSDEPRDNFLSANREGWVSIPGYVGLYLIGIALGRMIHTSFQYSENQLIFNIKFRGYDFHIGYTKSMSLSLKLYIVANFAFIATYYCEKYFQVSRRLANSGYCAWVLTLSTLILTFLLMIEVLLECISGCVKDKAKKKGIKQLKRDDLNVKEDCHTIKTLAIFEAVNYNGLLFFLFVNLMTGMINLSIKTRYVTDPQAVSIILTYMVVNITFVMLRYKTKKVLTNRPDLPKKIVE</sequence>
<dbReference type="PANTHER" id="PTHR20661">
    <property type="entry name" value="PHOSPHATIDYLINOSITOL-GLYCAN BIOSYNTHESIS CLASS W PROTEIN"/>
    <property type="match status" value="1"/>
</dbReference>
<comment type="pathway">
    <text evidence="5">Glycolipid biosynthesis; glycosylphosphatidylinositol-anchor biosynthesis.</text>
</comment>
<comment type="subcellular location">
    <subcellularLocation>
        <location evidence="5">Endoplasmic reticulum membrane</location>
        <topology evidence="5">Multi-pass membrane protein</topology>
    </subcellularLocation>
    <subcellularLocation>
        <location evidence="1">Membrane</location>
        <topology evidence="1">Multi-pass membrane protein</topology>
    </subcellularLocation>
</comment>
<feature type="transmembrane region" description="Helical" evidence="5">
    <location>
        <begin position="450"/>
        <end position="470"/>
    </location>
</feature>
<dbReference type="PIRSF" id="PIRSF017321">
    <property type="entry name" value="GWT1"/>
    <property type="match status" value="1"/>
</dbReference>
<feature type="transmembrane region" description="Helical" evidence="5">
    <location>
        <begin position="300"/>
        <end position="318"/>
    </location>
</feature>
<evidence type="ECO:0000256" key="2">
    <source>
        <dbReference type="ARBA" id="ARBA00022692"/>
    </source>
</evidence>
<feature type="transmembrane region" description="Helical" evidence="5">
    <location>
        <begin position="84"/>
        <end position="101"/>
    </location>
</feature>
<feature type="transmembrane region" description="Helical" evidence="5">
    <location>
        <begin position="134"/>
        <end position="152"/>
    </location>
</feature>
<comment type="similarity">
    <text evidence="5">Belongs to the PIGW family.</text>
</comment>
<evidence type="ECO:0000256" key="4">
    <source>
        <dbReference type="ARBA" id="ARBA00023136"/>
    </source>
</evidence>
<keyword evidence="3 5" id="KW-1133">Transmembrane helix</keyword>
<comment type="caution">
    <text evidence="6">The sequence shown here is derived from an EMBL/GenBank/DDBJ whole genome shotgun (WGS) entry which is preliminary data.</text>
</comment>
<organism evidence="6 7">
    <name type="scientific">Trichogramma kaykai</name>
    <dbReference type="NCBI Taxonomy" id="54128"/>
    <lineage>
        <taxon>Eukaryota</taxon>
        <taxon>Metazoa</taxon>
        <taxon>Ecdysozoa</taxon>
        <taxon>Arthropoda</taxon>
        <taxon>Hexapoda</taxon>
        <taxon>Insecta</taxon>
        <taxon>Pterygota</taxon>
        <taxon>Neoptera</taxon>
        <taxon>Endopterygota</taxon>
        <taxon>Hymenoptera</taxon>
        <taxon>Apocrita</taxon>
        <taxon>Proctotrupomorpha</taxon>
        <taxon>Chalcidoidea</taxon>
        <taxon>Trichogrammatidae</taxon>
        <taxon>Trichogramma</taxon>
    </lineage>
</organism>
<dbReference type="EMBL" id="JBJJXI010000021">
    <property type="protein sequence ID" value="KAL3405043.1"/>
    <property type="molecule type" value="Genomic_DNA"/>
</dbReference>
<feature type="transmembrane region" description="Helical" evidence="5">
    <location>
        <begin position="353"/>
        <end position="370"/>
    </location>
</feature>
<accession>A0ABD2XJR5</accession>
<keyword evidence="2 5" id="KW-0812">Transmembrane</keyword>
<feature type="transmembrane region" description="Helical" evidence="5">
    <location>
        <begin position="235"/>
        <end position="252"/>
    </location>
</feature>
<keyword evidence="7" id="KW-1185">Reference proteome</keyword>
<dbReference type="Proteomes" id="UP001627154">
    <property type="component" value="Unassembled WGS sequence"/>
</dbReference>
<proteinExistence type="inferred from homology"/>
<keyword evidence="5" id="KW-0808">Transferase</keyword>
<evidence type="ECO:0000256" key="1">
    <source>
        <dbReference type="ARBA" id="ARBA00004141"/>
    </source>
</evidence>
<name>A0ABD2XJR5_9HYME</name>
<dbReference type="AlphaFoldDB" id="A0ABD2XJR5"/>
<keyword evidence="5" id="KW-0012">Acyltransferase</keyword>
<dbReference type="GO" id="GO:0006506">
    <property type="term" value="P:GPI anchor biosynthetic process"/>
    <property type="evidence" value="ECO:0007669"/>
    <property type="project" value="UniProtKB-KW"/>
</dbReference>
<feature type="transmembrane region" description="Helical" evidence="5">
    <location>
        <begin position="390"/>
        <end position="415"/>
    </location>
</feature>
<keyword evidence="5" id="KW-0256">Endoplasmic reticulum</keyword>
<feature type="transmembrane region" description="Helical" evidence="5">
    <location>
        <begin position="28"/>
        <end position="48"/>
    </location>
</feature>
<evidence type="ECO:0000313" key="6">
    <source>
        <dbReference type="EMBL" id="KAL3405043.1"/>
    </source>
</evidence>
<comment type="function">
    <text evidence="5">A acetyltransferase, which acetylates the inositol ring of phosphatidylinositol during biosynthesis of GPI-anchor.</text>
</comment>
<gene>
    <name evidence="6" type="ORF">TKK_002102</name>
</gene>
<keyword evidence="4 5" id="KW-0472">Membrane</keyword>
<dbReference type="EC" id="2.3.-.-" evidence="5"/>
<evidence type="ECO:0000313" key="7">
    <source>
        <dbReference type="Proteomes" id="UP001627154"/>
    </source>
</evidence>
<protein>
    <recommendedName>
        <fullName evidence="5">Phosphatidylinositol-glycan biosynthesis class W protein</fullName>
        <ecNumber evidence="5">2.3.-.-</ecNumber>
    </recommendedName>
</protein>
<feature type="transmembrane region" description="Helical" evidence="5">
    <location>
        <begin position="164"/>
        <end position="184"/>
    </location>
</feature>
<dbReference type="InterPro" id="IPR009447">
    <property type="entry name" value="PIGW/GWT1"/>
</dbReference>
<evidence type="ECO:0000256" key="3">
    <source>
        <dbReference type="ARBA" id="ARBA00022989"/>
    </source>
</evidence>